<protein>
    <recommendedName>
        <fullName evidence="2">DNA-directed DNA polymerase</fullName>
        <ecNumber evidence="2">2.7.7.7</ecNumber>
    </recommendedName>
</protein>
<dbReference type="CTD" id="108696329"/>
<dbReference type="SMART" id="SM00482">
    <property type="entry name" value="POLAc"/>
    <property type="match status" value="1"/>
</dbReference>
<dbReference type="GeneID" id="108696329"/>
<dbReference type="Gene3D" id="3.30.70.370">
    <property type="match status" value="1"/>
</dbReference>
<evidence type="ECO:0000259" key="11">
    <source>
        <dbReference type="SMART" id="SM00482"/>
    </source>
</evidence>
<dbReference type="InterPro" id="IPR002298">
    <property type="entry name" value="DNA_polymerase_A"/>
</dbReference>
<keyword evidence="8" id="KW-0238">DNA-binding</keyword>
<dbReference type="Gene3D" id="3.30.420.10">
    <property type="entry name" value="Ribonuclease H-like superfamily/Ribonuclease H"/>
    <property type="match status" value="1"/>
</dbReference>
<evidence type="ECO:0000256" key="5">
    <source>
        <dbReference type="ARBA" id="ARBA00022705"/>
    </source>
</evidence>
<dbReference type="GO" id="GO:0003887">
    <property type="term" value="F:DNA-directed DNA polymerase activity"/>
    <property type="evidence" value="ECO:0000318"/>
    <property type="project" value="GO_Central"/>
</dbReference>
<keyword evidence="4" id="KW-0548">Nucleotidyltransferase</keyword>
<dbReference type="PANTHER" id="PTHR10133">
    <property type="entry name" value="DNA POLYMERASE I"/>
    <property type="match status" value="1"/>
</dbReference>
<evidence type="ECO:0000256" key="6">
    <source>
        <dbReference type="ARBA" id="ARBA00022763"/>
    </source>
</evidence>
<dbReference type="Pfam" id="PF18049">
    <property type="entry name" value="DNA_pol_P_Exo"/>
    <property type="match status" value="1"/>
</dbReference>
<evidence type="ECO:0000256" key="3">
    <source>
        <dbReference type="ARBA" id="ARBA00022679"/>
    </source>
</evidence>
<accession>A0A8J1MDN8</accession>
<organism evidence="12 13">
    <name type="scientific">Xenopus laevis</name>
    <name type="common">African clawed frog</name>
    <dbReference type="NCBI Taxonomy" id="8355"/>
    <lineage>
        <taxon>Eukaryota</taxon>
        <taxon>Metazoa</taxon>
        <taxon>Chordata</taxon>
        <taxon>Craniata</taxon>
        <taxon>Vertebrata</taxon>
        <taxon>Euteleostomi</taxon>
        <taxon>Amphibia</taxon>
        <taxon>Batrachia</taxon>
        <taxon>Anura</taxon>
        <taxon>Pipoidea</taxon>
        <taxon>Pipidae</taxon>
        <taxon>Xenopodinae</taxon>
        <taxon>Xenopus</taxon>
        <taxon>Xenopus</taxon>
    </lineage>
</organism>
<gene>
    <name evidence="13" type="primary">poln.L</name>
</gene>
<keyword evidence="7" id="KW-0239">DNA-directed DNA polymerase</keyword>
<dbReference type="SUPFAM" id="SSF53098">
    <property type="entry name" value="Ribonuclease H-like"/>
    <property type="match status" value="1"/>
</dbReference>
<comment type="catalytic activity">
    <reaction evidence="10">
        <text>DNA(n) + a 2'-deoxyribonucleoside 5'-triphosphate = DNA(n+1) + diphosphate</text>
        <dbReference type="Rhea" id="RHEA:22508"/>
        <dbReference type="Rhea" id="RHEA-COMP:17339"/>
        <dbReference type="Rhea" id="RHEA-COMP:17340"/>
        <dbReference type="ChEBI" id="CHEBI:33019"/>
        <dbReference type="ChEBI" id="CHEBI:61560"/>
        <dbReference type="ChEBI" id="CHEBI:173112"/>
        <dbReference type="EC" id="2.7.7.7"/>
    </reaction>
</comment>
<dbReference type="OrthoDB" id="2320933at2759"/>
<dbReference type="KEGG" id="xla:108696329"/>
<dbReference type="AlphaFoldDB" id="A0A8J1MDN8"/>
<dbReference type="GO" id="GO:0006261">
    <property type="term" value="P:DNA-templated DNA replication"/>
    <property type="evidence" value="ECO:0007669"/>
    <property type="project" value="InterPro"/>
</dbReference>
<keyword evidence="5" id="KW-0235">DNA replication</keyword>
<dbReference type="SUPFAM" id="SSF56672">
    <property type="entry name" value="DNA/RNA polymerases"/>
    <property type="match status" value="1"/>
</dbReference>
<dbReference type="PANTHER" id="PTHR10133:SF27">
    <property type="entry name" value="DNA POLYMERASE NU"/>
    <property type="match status" value="1"/>
</dbReference>
<dbReference type="InterPro" id="IPR040940">
    <property type="entry name" value="DNA_pol_P_Exo"/>
</dbReference>
<evidence type="ECO:0000313" key="13">
    <source>
        <dbReference type="RefSeq" id="XP_041439678.1"/>
    </source>
</evidence>
<evidence type="ECO:0000256" key="1">
    <source>
        <dbReference type="ARBA" id="ARBA00007705"/>
    </source>
</evidence>
<dbReference type="InterPro" id="IPR036397">
    <property type="entry name" value="RNaseH_sf"/>
</dbReference>
<dbReference type="Pfam" id="PF00476">
    <property type="entry name" value="DNA_pol_A"/>
    <property type="match status" value="1"/>
</dbReference>
<keyword evidence="12" id="KW-1185">Reference proteome</keyword>
<dbReference type="CDD" id="cd08638">
    <property type="entry name" value="DNA_pol_A_theta"/>
    <property type="match status" value="1"/>
</dbReference>
<evidence type="ECO:0000313" key="12">
    <source>
        <dbReference type="Proteomes" id="UP000186698"/>
    </source>
</evidence>
<proteinExistence type="inferred from homology"/>
<dbReference type="InterPro" id="IPR012337">
    <property type="entry name" value="RNaseH-like_sf"/>
</dbReference>
<dbReference type="InterPro" id="IPR001098">
    <property type="entry name" value="DNA-dir_DNA_pol_A_palm_dom"/>
</dbReference>
<evidence type="ECO:0000256" key="2">
    <source>
        <dbReference type="ARBA" id="ARBA00012417"/>
    </source>
</evidence>
<dbReference type="GO" id="GO:0003677">
    <property type="term" value="F:DNA binding"/>
    <property type="evidence" value="ECO:0007669"/>
    <property type="project" value="UniProtKB-KW"/>
</dbReference>
<dbReference type="FunFam" id="1.10.150.20:FF:000002">
    <property type="entry name" value="DNA polymerase I"/>
    <property type="match status" value="1"/>
</dbReference>
<evidence type="ECO:0000256" key="9">
    <source>
        <dbReference type="ARBA" id="ARBA00023204"/>
    </source>
</evidence>
<dbReference type="GO" id="GO:0006302">
    <property type="term" value="P:double-strand break repair"/>
    <property type="evidence" value="ECO:0000318"/>
    <property type="project" value="GO_Central"/>
</dbReference>
<evidence type="ECO:0000256" key="8">
    <source>
        <dbReference type="ARBA" id="ARBA00023125"/>
    </source>
</evidence>
<dbReference type="Gene3D" id="1.20.1060.10">
    <property type="entry name" value="Taq DNA Polymerase, Chain T, domain 4"/>
    <property type="match status" value="1"/>
</dbReference>
<comment type="similarity">
    <text evidence="1">Belongs to the DNA polymerase type-A family.</text>
</comment>
<dbReference type="Proteomes" id="UP000186698">
    <property type="component" value="Chromosome 1L"/>
</dbReference>
<keyword evidence="6" id="KW-0227">DNA damage</keyword>
<dbReference type="InterPro" id="IPR043502">
    <property type="entry name" value="DNA/RNA_pol_sf"/>
</dbReference>
<dbReference type="Gene3D" id="1.10.150.20">
    <property type="entry name" value="5' to 3' exonuclease, C-terminal subdomain"/>
    <property type="match status" value="1"/>
</dbReference>
<dbReference type="PRINTS" id="PR00868">
    <property type="entry name" value="DNAPOLI"/>
</dbReference>
<dbReference type="FunFam" id="1.20.1060.10:FF:000001">
    <property type="entry name" value="DNA polymerase I"/>
    <property type="match status" value="1"/>
</dbReference>
<keyword evidence="3" id="KW-0808">Transferase</keyword>
<feature type="domain" description="DNA-directed DNA polymerase family A palm" evidence="11">
    <location>
        <begin position="621"/>
        <end position="825"/>
    </location>
</feature>
<keyword evidence="9" id="KW-0234">DNA repair</keyword>
<name>A0A8J1MDN8_XENLA</name>
<dbReference type="RefSeq" id="XP_041439678.1">
    <property type="nucleotide sequence ID" value="XM_041583744.1"/>
</dbReference>
<evidence type="ECO:0000256" key="7">
    <source>
        <dbReference type="ARBA" id="ARBA00022932"/>
    </source>
</evidence>
<dbReference type="EC" id="2.7.7.7" evidence="2"/>
<evidence type="ECO:0000256" key="10">
    <source>
        <dbReference type="ARBA" id="ARBA00049244"/>
    </source>
</evidence>
<evidence type="ECO:0000256" key="4">
    <source>
        <dbReference type="ARBA" id="ARBA00022695"/>
    </source>
</evidence>
<sequence>MEKYRQDFGFYSYKEPLSDAAGKIMTALQYNPPNTMNPVWDEDVIWEKVLCQDVNSDTKNKANVHAVTFHPKNQPPSGSSVDQEMVQCSLQGQCHLKEWPVDLIGRNLKAITDIPETFSHDNAVTKVYGKNNKDKAAISLAAPSVCTNSTKVKYVREHQEQAACAFPLQKSPVSEDISHTLGCATRKVKQDSFFEQQSFSEHGDVKIFQPQSVKETEKLQICNVGSMRKEQRNDLLEEIKQARALVVTMEFHDGSSQLSNKTVSASPVKGIIILIKKQPIHVSLEMKAADASEEKYIYIATADDTLLKKKQAPKDFVWDLLSLMLQTNTNVICFNAKDFLRTVFLVYGKEESWKRGIKGIVLDPRIAAWLLNPADCNPSFEDLVCKYCKNVDIKTASKISDPLHQNTYTNMNVLYTLMMNIRTKLQLEGLWELYCTIELPMTAILAAMEVNRIQVNQEELKMTSDLLGAHLKQLERDAHHVAGQKFRITSSNEIREVLFDKLHLHLQCTTKKLPRTNLRHLPSTAETVLLQLQDLHPLPKIVLEYRQIRKIKSTYIDGLLSCMTTGGGACVSPTWNQTGTVSGRLSANHPNIQGVPKLAVQIAKPQYIQGKDKEMITINPRSMFIAAKGFTFLAADFSQIELRLMAHFSSDPELLRLFDKPETIDVFTKLASQWRDVDPENVTQLDREQAKRIVYSVLYGAGKERLSQNLGITPSEANTFIESFLKKYKVSEFAQQIIQQCQKTGFVVSLMGRKRPLPHITAQDFTLRTQAERQAVNFVIQGSAADLCKMAMIKIAASIASASASASRIIAQIHDELLFEVEDAQMHEFAAVVRETMESVQHMKGLLRLKVPLKVALTSGKSWGCMREIDEKKKSL</sequence>
<reference evidence="13" key="1">
    <citation type="submission" date="2025-08" db="UniProtKB">
        <authorList>
            <consortium name="RefSeq"/>
        </authorList>
    </citation>
    <scope>IDENTIFICATION</scope>
    <source>
        <strain evidence="13">J_2021</strain>
        <tissue evidence="13">Erythrocytes</tissue>
    </source>
</reference>